<evidence type="ECO:0000256" key="2">
    <source>
        <dbReference type="ARBA" id="ARBA00022801"/>
    </source>
</evidence>
<feature type="domain" description="Exonuclease" evidence="4">
    <location>
        <begin position="2"/>
        <end position="197"/>
    </location>
</feature>
<dbReference type="GO" id="GO:0008408">
    <property type="term" value="F:3'-5' exonuclease activity"/>
    <property type="evidence" value="ECO:0007669"/>
    <property type="project" value="TreeGrafter"/>
</dbReference>
<evidence type="ECO:0000259" key="4">
    <source>
        <dbReference type="SMART" id="SM00479"/>
    </source>
</evidence>
<dbReference type="InterPro" id="IPR036397">
    <property type="entry name" value="RNaseH_sf"/>
</dbReference>
<dbReference type="InterPro" id="IPR012337">
    <property type="entry name" value="RNaseH-like_sf"/>
</dbReference>
<organism evidence="5">
    <name type="scientific">viral metagenome</name>
    <dbReference type="NCBI Taxonomy" id="1070528"/>
    <lineage>
        <taxon>unclassified sequences</taxon>
        <taxon>metagenomes</taxon>
        <taxon>organismal metagenomes</taxon>
    </lineage>
</organism>
<dbReference type="PANTHER" id="PTHR30231:SF4">
    <property type="entry name" value="PROTEIN NEN2"/>
    <property type="match status" value="1"/>
</dbReference>
<reference evidence="5" key="1">
    <citation type="journal article" date="2020" name="Nature">
        <title>Giant virus diversity and host interactions through global metagenomics.</title>
        <authorList>
            <person name="Schulz F."/>
            <person name="Roux S."/>
            <person name="Paez-Espino D."/>
            <person name="Jungbluth S."/>
            <person name="Walsh D.A."/>
            <person name="Denef V.J."/>
            <person name="McMahon K.D."/>
            <person name="Konstantinidis K.T."/>
            <person name="Eloe-Fadrosh E.A."/>
            <person name="Kyrpides N.C."/>
            <person name="Woyke T."/>
        </authorList>
    </citation>
    <scope>NUCLEOTIDE SEQUENCE</scope>
    <source>
        <strain evidence="5">GVMAG-M-3300001348-25</strain>
    </source>
</reference>
<sequence>MKFLIFDTETTGLLPRQITSLDSIPYIIQLSYIVYDSETHAIESRSNYIRIPSDIVISQGSINVHGITRDKVDECGIEIQEALFYFGEHYKECDYIVAHNLDFDEKMVNYECVRNNTSPVIHKFDPRKTFYCTMKKGIDICKIEKESKNGRKYFKWPKLEELHRTLFNEEICNLHDAYHDNLVCLRCFVQINMNYDLIGKNNVFKEDFEKITK</sequence>
<accession>A0A6C0EGW4</accession>
<dbReference type="EMBL" id="MN738852">
    <property type="protein sequence ID" value="QHT28168.1"/>
    <property type="molecule type" value="Genomic_DNA"/>
</dbReference>
<keyword evidence="3" id="KW-0269">Exonuclease</keyword>
<proteinExistence type="predicted"/>
<protein>
    <recommendedName>
        <fullName evidence="4">Exonuclease domain-containing protein</fullName>
    </recommendedName>
</protein>
<dbReference type="PANTHER" id="PTHR30231">
    <property type="entry name" value="DNA POLYMERASE III SUBUNIT EPSILON"/>
    <property type="match status" value="1"/>
</dbReference>
<dbReference type="InterPro" id="IPR013520">
    <property type="entry name" value="Ribonucl_H"/>
</dbReference>
<dbReference type="CDD" id="cd06127">
    <property type="entry name" value="DEDDh"/>
    <property type="match status" value="1"/>
</dbReference>
<dbReference type="Gene3D" id="3.30.420.10">
    <property type="entry name" value="Ribonuclease H-like superfamily/Ribonuclease H"/>
    <property type="match status" value="1"/>
</dbReference>
<evidence type="ECO:0000256" key="1">
    <source>
        <dbReference type="ARBA" id="ARBA00022722"/>
    </source>
</evidence>
<evidence type="ECO:0000313" key="5">
    <source>
        <dbReference type="EMBL" id="QHT28168.1"/>
    </source>
</evidence>
<dbReference type="SMART" id="SM00479">
    <property type="entry name" value="EXOIII"/>
    <property type="match status" value="1"/>
</dbReference>
<name>A0A6C0EGW4_9ZZZZ</name>
<dbReference type="AlphaFoldDB" id="A0A6C0EGW4"/>
<dbReference type="Pfam" id="PF00929">
    <property type="entry name" value="RNase_T"/>
    <property type="match status" value="1"/>
</dbReference>
<evidence type="ECO:0000256" key="3">
    <source>
        <dbReference type="ARBA" id="ARBA00022839"/>
    </source>
</evidence>
<keyword evidence="1" id="KW-0540">Nuclease</keyword>
<dbReference type="SUPFAM" id="SSF53098">
    <property type="entry name" value="Ribonuclease H-like"/>
    <property type="match status" value="1"/>
</dbReference>
<dbReference type="GO" id="GO:0003676">
    <property type="term" value="F:nucleic acid binding"/>
    <property type="evidence" value="ECO:0007669"/>
    <property type="project" value="InterPro"/>
</dbReference>
<keyword evidence="2" id="KW-0378">Hydrolase</keyword>